<feature type="region of interest" description="Disordered" evidence="5">
    <location>
        <begin position="141"/>
        <end position="224"/>
    </location>
</feature>
<dbReference type="EMBL" id="GEVI01012820">
    <property type="protein sequence ID" value="JAU19500.1"/>
    <property type="molecule type" value="Transcribed_RNA"/>
</dbReference>
<dbReference type="SUPFAM" id="SSF47459">
    <property type="entry name" value="HLH, helix-loop-helix DNA-binding domain"/>
    <property type="match status" value="1"/>
</dbReference>
<feature type="domain" description="BHLH" evidence="6">
    <location>
        <begin position="262"/>
        <end position="311"/>
    </location>
</feature>
<feature type="compositionally biased region" description="Acidic residues" evidence="5">
    <location>
        <begin position="208"/>
        <end position="217"/>
    </location>
</feature>
<evidence type="ECO:0000313" key="7">
    <source>
        <dbReference type="EMBL" id="JAU19500.1"/>
    </source>
</evidence>
<dbReference type="GO" id="GO:0046983">
    <property type="term" value="F:protein dimerization activity"/>
    <property type="evidence" value="ECO:0007669"/>
    <property type="project" value="InterPro"/>
</dbReference>
<feature type="compositionally biased region" description="Acidic residues" evidence="5">
    <location>
        <begin position="170"/>
        <end position="187"/>
    </location>
</feature>
<name>A0A1J3DRM6_NOCCA</name>
<dbReference type="CDD" id="cd18917">
    <property type="entry name" value="bHLH_AtSAC51_like"/>
    <property type="match status" value="1"/>
</dbReference>
<evidence type="ECO:0000256" key="4">
    <source>
        <dbReference type="ARBA" id="ARBA00023242"/>
    </source>
</evidence>
<dbReference type="GO" id="GO:0005634">
    <property type="term" value="C:nucleus"/>
    <property type="evidence" value="ECO:0007669"/>
    <property type="project" value="UniProtKB-SubCell"/>
</dbReference>
<proteinExistence type="predicted"/>
<keyword evidence="2" id="KW-0805">Transcription regulation</keyword>
<dbReference type="Pfam" id="PF23173">
    <property type="entry name" value="bHLH_SAC51"/>
    <property type="match status" value="1"/>
</dbReference>
<reference evidence="7" key="1">
    <citation type="submission" date="2016-07" db="EMBL/GenBank/DDBJ databases">
        <title>De novo transcriptome assembly of four accessions of the metal hyperaccumulator plant Noccaea caerulescens.</title>
        <authorList>
            <person name="Blande D."/>
            <person name="Halimaa P."/>
            <person name="Tervahauta A.I."/>
            <person name="Aarts M.G."/>
            <person name="Karenlampi S.O."/>
        </authorList>
    </citation>
    <scope>NUCLEOTIDE SEQUENCE</scope>
</reference>
<protein>
    <recommendedName>
        <fullName evidence="6">BHLH domain-containing protein</fullName>
    </recommendedName>
</protein>
<evidence type="ECO:0000256" key="2">
    <source>
        <dbReference type="ARBA" id="ARBA00023015"/>
    </source>
</evidence>
<dbReference type="InterPro" id="IPR036638">
    <property type="entry name" value="HLH_DNA-bd_sf"/>
</dbReference>
<organism evidence="7">
    <name type="scientific">Noccaea caerulescens</name>
    <name type="common">Alpine penny-cress</name>
    <name type="synonym">Thlaspi caerulescens</name>
    <dbReference type="NCBI Taxonomy" id="107243"/>
    <lineage>
        <taxon>Eukaryota</taxon>
        <taxon>Viridiplantae</taxon>
        <taxon>Streptophyta</taxon>
        <taxon>Embryophyta</taxon>
        <taxon>Tracheophyta</taxon>
        <taxon>Spermatophyta</taxon>
        <taxon>Magnoliopsida</taxon>
        <taxon>eudicotyledons</taxon>
        <taxon>Gunneridae</taxon>
        <taxon>Pentapetalae</taxon>
        <taxon>rosids</taxon>
        <taxon>malvids</taxon>
        <taxon>Brassicales</taxon>
        <taxon>Brassicaceae</taxon>
        <taxon>Coluteocarpeae</taxon>
        <taxon>Noccaea</taxon>
    </lineage>
</organism>
<dbReference type="PANTHER" id="PTHR36066:SF9">
    <property type="entry name" value="TRANSCRIPTION FACTOR BHLH143"/>
    <property type="match status" value="1"/>
</dbReference>
<evidence type="ECO:0000256" key="5">
    <source>
        <dbReference type="SAM" id="MobiDB-lite"/>
    </source>
</evidence>
<feature type="compositionally biased region" description="Acidic residues" evidence="5">
    <location>
        <begin position="148"/>
        <end position="163"/>
    </location>
</feature>
<feature type="region of interest" description="Disordered" evidence="5">
    <location>
        <begin position="246"/>
        <end position="275"/>
    </location>
</feature>
<evidence type="ECO:0000256" key="3">
    <source>
        <dbReference type="ARBA" id="ARBA00023163"/>
    </source>
</evidence>
<dbReference type="PROSITE" id="PS50888">
    <property type="entry name" value="BHLH"/>
    <property type="match status" value="1"/>
</dbReference>
<evidence type="ECO:0000256" key="1">
    <source>
        <dbReference type="ARBA" id="ARBA00004123"/>
    </source>
</evidence>
<dbReference type="AlphaFoldDB" id="A0A1J3DRM6"/>
<dbReference type="InterPro" id="IPR037546">
    <property type="entry name" value="SAC51-like"/>
</dbReference>
<keyword evidence="3" id="KW-0804">Transcription</keyword>
<dbReference type="PANTHER" id="PTHR36066">
    <property type="entry name" value="TRANSCRIPTION FACTOR BHLH145"/>
    <property type="match status" value="1"/>
</dbReference>
<evidence type="ECO:0000259" key="6">
    <source>
        <dbReference type="PROSITE" id="PS50888"/>
    </source>
</evidence>
<sequence length="325" mass="36441">MPLDSRQHKWLPLGLNPQACFQDKATESSLPELGKLHASELHFSYLKPPFQALLSSYDQQVSCLNERSSCDAAPEKALESSQKRFLVFHQSGNQTRLLQCGFPLRFPSSIAAEEGTVVDSLNLEKRFSKDHDAIPEKLLLHEDHVNGEEEEEEESEMHEDTEEINALLYSDDDDDNDDWGSDDDDEVMSTGHSPFPVEQQACNKTTEEVNETAESSDDGPRRKRQKLLDHSYSDLSTSFVGTKSFTKLKSSSDEKSNISSKQETGSGLSDEQSRKDKIHTALRILESVVPGAKGKEALLLLDEAIDYLKLLKRNLSSSKGLNTHW</sequence>
<comment type="subcellular location">
    <subcellularLocation>
        <location evidence="1">Nucleus</location>
    </subcellularLocation>
</comment>
<gene>
    <name evidence="7" type="ORF">GA_TR19277_c0_g1_i1_g.62738</name>
</gene>
<keyword evidence="4" id="KW-0539">Nucleus</keyword>
<dbReference type="InterPro" id="IPR011598">
    <property type="entry name" value="bHLH_dom"/>
</dbReference>
<accession>A0A1J3DRM6</accession>